<proteinExistence type="predicted"/>
<accession>A0ACC0MVI0</accession>
<keyword evidence="2" id="KW-1185">Reference proteome</keyword>
<evidence type="ECO:0000313" key="2">
    <source>
        <dbReference type="Proteomes" id="UP001062846"/>
    </source>
</evidence>
<dbReference type="Proteomes" id="UP001062846">
    <property type="component" value="Chromosome 7"/>
</dbReference>
<comment type="caution">
    <text evidence="1">The sequence shown here is derived from an EMBL/GenBank/DDBJ whole genome shotgun (WGS) entry which is preliminary data.</text>
</comment>
<sequence>MGLGISRFVVSRSGALPARRTMMTPRLRGPVASALPAAAPLSRSSLFSTKAGKATPRPLQTVPLDLKHHPDFHYSVPIATSQEHAAYSAVDTDDVLYLRVNMPGVPRDGAEVGFDPTTDRLVVKGLRVADPDIAETMVAYGCDGFGLSTQFFCTDRIEYAMNNGMLVLSIPKKVTGEVVCYDGATFSINNSA</sequence>
<organism evidence="1 2">
    <name type="scientific">Rhododendron molle</name>
    <name type="common">Chinese azalea</name>
    <name type="synonym">Azalea mollis</name>
    <dbReference type="NCBI Taxonomy" id="49168"/>
    <lineage>
        <taxon>Eukaryota</taxon>
        <taxon>Viridiplantae</taxon>
        <taxon>Streptophyta</taxon>
        <taxon>Embryophyta</taxon>
        <taxon>Tracheophyta</taxon>
        <taxon>Spermatophyta</taxon>
        <taxon>Magnoliopsida</taxon>
        <taxon>eudicotyledons</taxon>
        <taxon>Gunneridae</taxon>
        <taxon>Pentapetalae</taxon>
        <taxon>asterids</taxon>
        <taxon>Ericales</taxon>
        <taxon>Ericaceae</taxon>
        <taxon>Ericoideae</taxon>
        <taxon>Rhodoreae</taxon>
        <taxon>Rhododendron</taxon>
    </lineage>
</organism>
<gene>
    <name evidence="1" type="ORF">RHMOL_Rhmol07G0011000</name>
</gene>
<dbReference type="EMBL" id="CM046394">
    <property type="protein sequence ID" value="KAI8545021.1"/>
    <property type="molecule type" value="Genomic_DNA"/>
</dbReference>
<name>A0ACC0MVI0_RHOML</name>
<protein>
    <submittedName>
        <fullName evidence="1">Uncharacterized protein</fullName>
    </submittedName>
</protein>
<evidence type="ECO:0000313" key="1">
    <source>
        <dbReference type="EMBL" id="KAI8545021.1"/>
    </source>
</evidence>
<reference evidence="1" key="1">
    <citation type="submission" date="2022-02" db="EMBL/GenBank/DDBJ databases">
        <title>Plant Genome Project.</title>
        <authorList>
            <person name="Zhang R.-G."/>
        </authorList>
    </citation>
    <scope>NUCLEOTIDE SEQUENCE</scope>
    <source>
        <strain evidence="1">AT1</strain>
    </source>
</reference>